<name>A0AAV4FAC8_9GAST</name>
<keyword evidence="2" id="KW-0472">Membrane</keyword>
<evidence type="ECO:0000313" key="4">
    <source>
        <dbReference type="Proteomes" id="UP000762676"/>
    </source>
</evidence>
<dbReference type="AlphaFoldDB" id="A0AAV4FAC8"/>
<proteinExistence type="predicted"/>
<keyword evidence="4" id="KW-1185">Reference proteome</keyword>
<dbReference type="EMBL" id="BMAT01007723">
    <property type="protein sequence ID" value="GFR69961.1"/>
    <property type="molecule type" value="Genomic_DNA"/>
</dbReference>
<keyword evidence="2" id="KW-1133">Transmembrane helix</keyword>
<organism evidence="3 4">
    <name type="scientific">Elysia marginata</name>
    <dbReference type="NCBI Taxonomy" id="1093978"/>
    <lineage>
        <taxon>Eukaryota</taxon>
        <taxon>Metazoa</taxon>
        <taxon>Spiralia</taxon>
        <taxon>Lophotrochozoa</taxon>
        <taxon>Mollusca</taxon>
        <taxon>Gastropoda</taxon>
        <taxon>Heterobranchia</taxon>
        <taxon>Euthyneura</taxon>
        <taxon>Panpulmonata</taxon>
        <taxon>Sacoglossa</taxon>
        <taxon>Placobranchoidea</taxon>
        <taxon>Plakobranchidae</taxon>
        <taxon>Elysia</taxon>
    </lineage>
</organism>
<reference evidence="3 4" key="1">
    <citation type="journal article" date="2021" name="Elife">
        <title>Chloroplast acquisition without the gene transfer in kleptoplastic sea slugs, Plakobranchus ocellatus.</title>
        <authorList>
            <person name="Maeda T."/>
            <person name="Takahashi S."/>
            <person name="Yoshida T."/>
            <person name="Shimamura S."/>
            <person name="Takaki Y."/>
            <person name="Nagai Y."/>
            <person name="Toyoda A."/>
            <person name="Suzuki Y."/>
            <person name="Arimoto A."/>
            <person name="Ishii H."/>
            <person name="Satoh N."/>
            <person name="Nishiyama T."/>
            <person name="Hasebe M."/>
            <person name="Maruyama T."/>
            <person name="Minagawa J."/>
            <person name="Obokata J."/>
            <person name="Shigenobu S."/>
        </authorList>
    </citation>
    <scope>NUCLEOTIDE SEQUENCE [LARGE SCALE GENOMIC DNA]</scope>
</reference>
<evidence type="ECO:0000256" key="1">
    <source>
        <dbReference type="SAM" id="MobiDB-lite"/>
    </source>
</evidence>
<keyword evidence="2" id="KW-0812">Transmembrane</keyword>
<feature type="region of interest" description="Disordered" evidence="1">
    <location>
        <begin position="47"/>
        <end position="102"/>
    </location>
</feature>
<evidence type="ECO:0000256" key="2">
    <source>
        <dbReference type="SAM" id="Phobius"/>
    </source>
</evidence>
<feature type="compositionally biased region" description="Low complexity" evidence="1">
    <location>
        <begin position="91"/>
        <end position="102"/>
    </location>
</feature>
<protein>
    <submittedName>
        <fullName evidence="3">Uncharacterized protein</fullName>
    </submittedName>
</protein>
<accession>A0AAV4FAC8</accession>
<comment type="caution">
    <text evidence="3">The sequence shown here is derived from an EMBL/GenBank/DDBJ whole genome shotgun (WGS) entry which is preliminary data.</text>
</comment>
<feature type="compositionally biased region" description="Basic residues" evidence="1">
    <location>
        <begin position="47"/>
        <end position="69"/>
    </location>
</feature>
<feature type="transmembrane region" description="Helical" evidence="2">
    <location>
        <begin position="6"/>
        <end position="29"/>
    </location>
</feature>
<gene>
    <name evidence="3" type="ORF">ElyMa_003773100</name>
</gene>
<sequence>MTWRWVMIIILSLAAAAAAVVMVVIMMLVMMLNNWLYGKAAAGRARARAKRKTKNKKTSRRKILKKKNTHTLGPEAARGPLHRAHERASESRISSARGPART</sequence>
<evidence type="ECO:0000313" key="3">
    <source>
        <dbReference type="EMBL" id="GFR69961.1"/>
    </source>
</evidence>
<dbReference type="Proteomes" id="UP000762676">
    <property type="component" value="Unassembled WGS sequence"/>
</dbReference>